<comment type="caution">
    <text evidence="1">The sequence shown here is derived from an EMBL/GenBank/DDBJ whole genome shotgun (WGS) entry which is preliminary data.</text>
</comment>
<keyword evidence="2" id="KW-1185">Reference proteome</keyword>
<evidence type="ECO:0000313" key="1">
    <source>
        <dbReference type="EMBL" id="KAG7355847.1"/>
    </source>
</evidence>
<dbReference type="Proteomes" id="UP000693970">
    <property type="component" value="Unassembled WGS sequence"/>
</dbReference>
<dbReference type="EMBL" id="JAGRRH010000015">
    <property type="protein sequence ID" value="KAG7355847.1"/>
    <property type="molecule type" value="Genomic_DNA"/>
</dbReference>
<protein>
    <submittedName>
        <fullName evidence="1">Uncharacterized protein</fullName>
    </submittedName>
</protein>
<organism evidence="1 2">
    <name type="scientific">Nitzschia inconspicua</name>
    <dbReference type="NCBI Taxonomy" id="303405"/>
    <lineage>
        <taxon>Eukaryota</taxon>
        <taxon>Sar</taxon>
        <taxon>Stramenopiles</taxon>
        <taxon>Ochrophyta</taxon>
        <taxon>Bacillariophyta</taxon>
        <taxon>Bacillariophyceae</taxon>
        <taxon>Bacillariophycidae</taxon>
        <taxon>Bacillariales</taxon>
        <taxon>Bacillariaceae</taxon>
        <taxon>Nitzschia</taxon>
    </lineage>
</organism>
<evidence type="ECO:0000313" key="2">
    <source>
        <dbReference type="Proteomes" id="UP000693970"/>
    </source>
</evidence>
<proteinExistence type="predicted"/>
<gene>
    <name evidence="1" type="ORF">IV203_000533</name>
</gene>
<dbReference type="OrthoDB" id="114370at2759"/>
<reference evidence="1" key="1">
    <citation type="journal article" date="2021" name="Sci. Rep.">
        <title>Diploid genomic architecture of Nitzschia inconspicua, an elite biomass production diatom.</title>
        <authorList>
            <person name="Oliver A."/>
            <person name="Podell S."/>
            <person name="Pinowska A."/>
            <person name="Traller J.C."/>
            <person name="Smith S.R."/>
            <person name="McClure R."/>
            <person name="Beliaev A."/>
            <person name="Bohutskyi P."/>
            <person name="Hill E.A."/>
            <person name="Rabines A."/>
            <person name="Zheng H."/>
            <person name="Allen L.Z."/>
            <person name="Kuo A."/>
            <person name="Grigoriev I.V."/>
            <person name="Allen A.E."/>
            <person name="Hazlebeck D."/>
            <person name="Allen E.E."/>
        </authorList>
    </citation>
    <scope>NUCLEOTIDE SEQUENCE</scope>
    <source>
        <strain evidence="1">Hildebrandi</strain>
    </source>
</reference>
<sequence>MLYEILYERHIKFDAKCCVEKIFNVIWNLLIAAIATPATDFVTVSLKYSKFGSTTIQDIAKSAVTVNFLYEQAIARWESRLSKVEFNIFSDKEFNHAVNDAYLRIANYPRTLFIKTKQIGFSEFGAEDALSYAGIGKIDLVDEKDSRFPQPAKIEDSNEYLLHAVKDLHLKHKLYDPLEEGCQETRREFISAVLVLAATFAGVKLACEEEVNGSIGKGPVDWTAHYQNHRICITEGKKDNITQGLYQNLAQLTAAGEDRGQKRFICDDLPLYGIATTYREWIILRLDPADAVSRAGIRLPTLSINERKHLKEDVQEVAAQIAGLLLDQKERIRENTGTESKKAKR</sequence>
<dbReference type="AlphaFoldDB" id="A0A9K3L5I2"/>
<reference evidence="1" key="2">
    <citation type="submission" date="2021-04" db="EMBL/GenBank/DDBJ databases">
        <authorList>
            <person name="Podell S."/>
        </authorList>
    </citation>
    <scope>NUCLEOTIDE SEQUENCE</scope>
    <source>
        <strain evidence="1">Hildebrandi</strain>
    </source>
</reference>
<name>A0A9K3L5I2_9STRA</name>
<accession>A0A9K3L5I2</accession>